<proteinExistence type="predicted"/>
<comment type="caution">
    <text evidence="2">The sequence shown here is derived from an EMBL/GenBank/DDBJ whole genome shotgun (WGS) entry which is preliminary data.</text>
</comment>
<keyword evidence="3" id="KW-1185">Reference proteome</keyword>
<sequence>MRRGSRVRLRPVGRADVLDPSLTGRVAEVTELTEDLEGRVQLVVSLDGDAGRDFATAWATASSSHPRKWNPSSARPPRPPPAS</sequence>
<name>A0A2G1XM21_STRCJ</name>
<gene>
    <name evidence="2" type="ORF">BLA24_08285</name>
</gene>
<dbReference type="EMBL" id="NHZO01000087">
    <property type="protein sequence ID" value="PHQ52314.1"/>
    <property type="molecule type" value="Genomic_DNA"/>
</dbReference>
<reference evidence="2 3" key="1">
    <citation type="journal article" date="2017" name="Biochemistry">
        <title>Identification of the Biosynthetic Pathway for the Antibiotic Bicyclomycin.</title>
        <authorList>
            <person name="Patteson J."/>
            <person name="Cai W."/>
            <person name="Johnson R.A."/>
            <person name="Santa Maria K."/>
            <person name="Li B."/>
        </authorList>
    </citation>
    <scope>NUCLEOTIDE SEQUENCE [LARGE SCALE GENOMIC DNA]</scope>
    <source>
        <strain evidence="2 3">ATCC 21532</strain>
    </source>
</reference>
<protein>
    <submittedName>
        <fullName evidence="2">Uncharacterized protein</fullName>
    </submittedName>
</protein>
<dbReference type="RefSeq" id="WP_099198508.1">
    <property type="nucleotide sequence ID" value="NZ_NHZO01000087.1"/>
</dbReference>
<dbReference type="Proteomes" id="UP000222531">
    <property type="component" value="Unassembled WGS sequence"/>
</dbReference>
<organism evidence="2 3">
    <name type="scientific">Streptomyces cinnamoneus</name>
    <name type="common">Streptoverticillium cinnamoneum</name>
    <dbReference type="NCBI Taxonomy" id="53446"/>
    <lineage>
        <taxon>Bacteria</taxon>
        <taxon>Bacillati</taxon>
        <taxon>Actinomycetota</taxon>
        <taxon>Actinomycetes</taxon>
        <taxon>Kitasatosporales</taxon>
        <taxon>Streptomycetaceae</taxon>
        <taxon>Streptomyces</taxon>
        <taxon>Streptomyces cinnamoneus group</taxon>
    </lineage>
</organism>
<evidence type="ECO:0000256" key="1">
    <source>
        <dbReference type="SAM" id="MobiDB-lite"/>
    </source>
</evidence>
<feature type="compositionally biased region" description="Pro residues" evidence="1">
    <location>
        <begin position="74"/>
        <end position="83"/>
    </location>
</feature>
<feature type="region of interest" description="Disordered" evidence="1">
    <location>
        <begin position="59"/>
        <end position="83"/>
    </location>
</feature>
<accession>A0A2G1XM21</accession>
<evidence type="ECO:0000313" key="3">
    <source>
        <dbReference type="Proteomes" id="UP000222531"/>
    </source>
</evidence>
<dbReference type="AlphaFoldDB" id="A0A2G1XM21"/>
<evidence type="ECO:0000313" key="2">
    <source>
        <dbReference type="EMBL" id="PHQ52314.1"/>
    </source>
</evidence>